<dbReference type="Proteomes" id="UP001057375">
    <property type="component" value="Unassembled WGS sequence"/>
</dbReference>
<feature type="compositionally biased region" description="Basic and acidic residues" evidence="1">
    <location>
        <begin position="214"/>
        <end position="230"/>
    </location>
</feature>
<sequence length="280" mass="32073">MDTTLLELEDSHKISQLAIEAKEKAEALSLKNAGQLDEVRERAIKKGIVIQTSQESREQHWLDMERRWREREGWLGAEVVVIRDAEDEERKRLEEAKRMKEEEEARERKKKEEEEEKRKREEEEAERKKKEEEEEEERKKQETESGKKKGKKGKKKGKKAGKGKGKDSSRTSTSSDHSSSLKTSSLSKPKHSEQQHSSQRSVDIDSNGESVDSESEHQVHDKADRQHQSEIDGSTGDDGTDIKSNSHPDYTDHVVRGERTVQGRNVSHSGSKIVSSIQHS</sequence>
<feature type="compositionally biased region" description="Low complexity" evidence="1">
    <location>
        <begin position="170"/>
        <end position="187"/>
    </location>
</feature>
<feature type="compositionally biased region" description="Polar residues" evidence="1">
    <location>
        <begin position="262"/>
        <end position="280"/>
    </location>
</feature>
<evidence type="ECO:0000256" key="1">
    <source>
        <dbReference type="SAM" id="MobiDB-lite"/>
    </source>
</evidence>
<keyword evidence="3" id="KW-1185">Reference proteome</keyword>
<evidence type="ECO:0000313" key="2">
    <source>
        <dbReference type="EMBL" id="GKT30717.1"/>
    </source>
</evidence>
<accession>A0ABQ5KDU2</accession>
<feature type="region of interest" description="Disordered" evidence="1">
    <location>
        <begin position="85"/>
        <end position="280"/>
    </location>
</feature>
<feature type="compositionally biased region" description="Basic residues" evidence="1">
    <location>
        <begin position="148"/>
        <end position="163"/>
    </location>
</feature>
<evidence type="ECO:0000313" key="3">
    <source>
        <dbReference type="Proteomes" id="UP001057375"/>
    </source>
</evidence>
<name>A0ABQ5KDU2_9EUKA</name>
<reference evidence="2" key="1">
    <citation type="submission" date="2022-03" db="EMBL/GenBank/DDBJ databases">
        <title>Draft genome sequence of Aduncisulcus paluster, a free-living microaerophilic Fornicata.</title>
        <authorList>
            <person name="Yuyama I."/>
            <person name="Kume K."/>
            <person name="Tamura T."/>
            <person name="Inagaki Y."/>
            <person name="Hashimoto T."/>
        </authorList>
    </citation>
    <scope>NUCLEOTIDE SEQUENCE</scope>
    <source>
        <strain evidence="2">NY0171</strain>
    </source>
</reference>
<protein>
    <submittedName>
        <fullName evidence="2">Uncharacterized protein</fullName>
    </submittedName>
</protein>
<feature type="compositionally biased region" description="Basic and acidic residues" evidence="1">
    <location>
        <begin position="240"/>
        <end position="261"/>
    </location>
</feature>
<proteinExistence type="predicted"/>
<organism evidence="2 3">
    <name type="scientific">Aduncisulcus paluster</name>
    <dbReference type="NCBI Taxonomy" id="2918883"/>
    <lineage>
        <taxon>Eukaryota</taxon>
        <taxon>Metamonada</taxon>
        <taxon>Carpediemonas-like organisms</taxon>
        <taxon>Aduncisulcus</taxon>
    </lineage>
</organism>
<gene>
    <name evidence="2" type="ORF">ADUPG1_001657</name>
</gene>
<comment type="caution">
    <text evidence="2">The sequence shown here is derived from an EMBL/GenBank/DDBJ whole genome shotgun (WGS) entry which is preliminary data.</text>
</comment>
<feature type="compositionally biased region" description="Basic and acidic residues" evidence="1">
    <location>
        <begin position="85"/>
        <end position="147"/>
    </location>
</feature>
<feature type="non-terminal residue" evidence="2">
    <location>
        <position position="280"/>
    </location>
</feature>
<dbReference type="EMBL" id="BQXS01001509">
    <property type="protein sequence ID" value="GKT30717.1"/>
    <property type="molecule type" value="Genomic_DNA"/>
</dbReference>